<evidence type="ECO:0000256" key="1">
    <source>
        <dbReference type="SAM" id="Coils"/>
    </source>
</evidence>
<evidence type="ECO:0000313" key="4">
    <source>
        <dbReference type="Proteomes" id="UP000318927"/>
    </source>
</evidence>
<keyword evidence="2" id="KW-0732">Signal</keyword>
<dbReference type="Proteomes" id="UP000318927">
    <property type="component" value="Chromosome"/>
</dbReference>
<feature type="coiled-coil region" evidence="1">
    <location>
        <begin position="396"/>
        <end position="430"/>
    </location>
</feature>
<feature type="chain" id="PRO_5022722148" description="Lipoprotein" evidence="2">
    <location>
        <begin position="29"/>
        <end position="979"/>
    </location>
</feature>
<feature type="coiled-coil region" evidence="1">
    <location>
        <begin position="464"/>
        <end position="496"/>
    </location>
</feature>
<feature type="coiled-coil region" evidence="1">
    <location>
        <begin position="251"/>
        <end position="299"/>
    </location>
</feature>
<evidence type="ECO:0008006" key="5">
    <source>
        <dbReference type="Google" id="ProtNLM"/>
    </source>
</evidence>
<dbReference type="RefSeq" id="WP_146368555.1">
    <property type="nucleotide sequence ID" value="NZ_CP042295.1"/>
</dbReference>
<feature type="signal peptide" evidence="2">
    <location>
        <begin position="1"/>
        <end position="28"/>
    </location>
</feature>
<keyword evidence="1" id="KW-0175">Coiled coil</keyword>
<protein>
    <recommendedName>
        <fullName evidence="5">Lipoprotein</fullName>
    </recommendedName>
</protein>
<feature type="coiled-coil region" evidence="1">
    <location>
        <begin position="42"/>
        <end position="126"/>
    </location>
</feature>
<feature type="coiled-coil region" evidence="1">
    <location>
        <begin position="166"/>
        <end position="208"/>
    </location>
</feature>
<keyword evidence="4" id="KW-1185">Reference proteome</keyword>
<gene>
    <name evidence="3" type="ORF">FRW55_02240</name>
</gene>
<feature type="coiled-coil region" evidence="1">
    <location>
        <begin position="636"/>
        <end position="670"/>
    </location>
</feature>
<evidence type="ECO:0000256" key="2">
    <source>
        <dbReference type="SAM" id="SignalP"/>
    </source>
</evidence>
<reference evidence="3 4" key="1">
    <citation type="journal article" date="2019" name="Microbiol. Resour. Announc.">
        <title>Complete Genome Sequences of Three Mycoplasma anserisalpingitis (Mycoplasma sp. 1220) Strains.</title>
        <authorList>
            <person name="Grozner D."/>
            <person name="Forro B."/>
            <person name="Kovacs A.B."/>
            <person name="Marton S."/>
            <person name="Banyai K."/>
            <person name="Kreizinger Z."/>
            <person name="Sulyok K.M."/>
            <person name="Gyuranecz M."/>
        </authorList>
    </citation>
    <scope>NUCLEOTIDE SEQUENCE [LARGE SCALE GENOMIC DNA]</scope>
    <source>
        <strain evidence="3 4">ATCC:BAA-2147</strain>
    </source>
</reference>
<dbReference type="OrthoDB" id="9810913at2"/>
<dbReference type="PROSITE" id="PS51257">
    <property type="entry name" value="PROKAR_LIPOPROTEIN"/>
    <property type="match status" value="1"/>
</dbReference>
<name>A0A5B8J7D3_9MOLU</name>
<evidence type="ECO:0000313" key="3">
    <source>
        <dbReference type="EMBL" id="QDY86972.1"/>
    </source>
</evidence>
<sequence>MKKKNKKLLIPLIALGCAGVVTLSASLAACSIIQKNTNSEYKDKITKLLSEIKDEIKILEGDQRKEVNDFFDYINQVENSLNKNTNKKDDYNELLNRYTTFAKEIFNQEKDKLSKLIDEIKNILKTEFSDEKYSSIHQSLSKVVVDKSVLLDPESNSTFVDLILAQKDLSKALEEANKNKEAIDNNLKDELNAKQDKFKEKLDETKTNHIDIYNNNNDDGLKTILKPLEDFIDELLGKIESLDSQEVDKNNNELDKILEETLEKIREYNELKNKAIQKYLELLEQANELKELFENKNASEFINELNEFMSNMPNSEEIKNFSVSKIEAKSEELSSFLEDILLRFNQVVSKQDELKKYYDSVIDNELSKYDNYPTIKNDLEEKLNSIIKDYHKVFDSNKLDSKFNEINNALNEAEEEKNKQNENTSNESDDIDYKKILLEKINHAKENELIYFSEIRDYDLYLILNPLNIYVDELEKRIDNLNNNQLKNEISDLELQISKVREPLQEFNKYKEKVIKEHLEALENYKVFIKSIENSKYDFFKEFLYEKLDNLVDEETMKSRKIPTWAIRDWTGVFSYSIEYVNNQISQIESKQDELKRKYDSAIPEVVNYNDYPEIKAELQNTLDSIIENYKNIFEFSELEEKMKQIENVLRKAELDKRDEDNRRKRLEIIKNIKDFIPLVQDHVKHRSKYNDPEWDEIFRDWEDIWLVGIGDGSKLDSFTDEQFSYYYNSKLGLYLDIDIRRREDYVIDRTSSIRLYFERLESLTNIYKNGIFDSPEWSERTTEHKNAIDNSLTMEQIEKLTLKEIKAKESNVERLWLNLNEIFRDIIRKRERVSWAIRNDVLSNVSSFAPDIYNEASQTIKSISNGYENESDVKKLEQMESDLIKAWQRIFALAKESVIRDGNVKLNELQSILLGLGDDFEYNEVKNEMNIMITKMKSYLESEKDFLEIVTNVWPLYYDYWNKIDPKIQEIQRMKEQN</sequence>
<organism evidence="3 4">
    <name type="scientific">Mycoplasma anserisalpingitidis</name>
    <dbReference type="NCBI Taxonomy" id="519450"/>
    <lineage>
        <taxon>Bacteria</taxon>
        <taxon>Bacillati</taxon>
        <taxon>Mycoplasmatota</taxon>
        <taxon>Mollicutes</taxon>
        <taxon>Mycoplasmataceae</taxon>
        <taxon>Mycoplasma</taxon>
    </lineage>
</organism>
<proteinExistence type="predicted"/>
<dbReference type="EMBL" id="CP042295">
    <property type="protein sequence ID" value="QDY86972.1"/>
    <property type="molecule type" value="Genomic_DNA"/>
</dbReference>
<dbReference type="KEGG" id="mans:FRW55_02240"/>
<dbReference type="AlphaFoldDB" id="A0A5B8J7D3"/>
<accession>A0A5B8J7D3</accession>